<evidence type="ECO:0000256" key="1">
    <source>
        <dbReference type="SAM" id="MobiDB-lite"/>
    </source>
</evidence>
<name>A0A154P6D8_DUFNO</name>
<dbReference type="EMBL" id="KQ434812">
    <property type="protein sequence ID" value="KZC06768.1"/>
    <property type="molecule type" value="Genomic_DNA"/>
</dbReference>
<sequence>MELMFDLQSGDTSVSSAAANFGEVGGPGLVKSTHTTSTWCPLGPLVTSVAKSANGVCGALGSPGAGAGAVVERAAPVSLSDDREGRLVSSQATGSLSATGQQKKGRQSQTTKTMASTNKENTVTAPGALGTPGADMGVVVERATPTSLSDAREDPAVDHQAAGVLSITGEEKGDPPSEALPGPSGPAAPRAGKAPIVRLQRLTAGTEGSTSASARGQKEVHIS</sequence>
<reference evidence="2 3" key="1">
    <citation type="submission" date="2015-07" db="EMBL/GenBank/DDBJ databases">
        <title>The genome of Dufourea novaeangliae.</title>
        <authorList>
            <person name="Pan H."/>
            <person name="Kapheim K."/>
        </authorList>
    </citation>
    <scope>NUCLEOTIDE SEQUENCE [LARGE SCALE GENOMIC DNA]</scope>
    <source>
        <strain evidence="2">0120121106</strain>
        <tissue evidence="2">Whole body</tissue>
    </source>
</reference>
<feature type="region of interest" description="Disordered" evidence="1">
    <location>
        <begin position="163"/>
        <end position="223"/>
    </location>
</feature>
<feature type="region of interest" description="Disordered" evidence="1">
    <location>
        <begin position="77"/>
        <end position="136"/>
    </location>
</feature>
<feature type="compositionally biased region" description="Polar residues" evidence="1">
    <location>
        <begin position="88"/>
        <end position="124"/>
    </location>
</feature>
<proteinExistence type="predicted"/>
<protein>
    <submittedName>
        <fullName evidence="2">Uncharacterized protein</fullName>
    </submittedName>
</protein>
<accession>A0A154P6D8</accession>
<evidence type="ECO:0000313" key="2">
    <source>
        <dbReference type="EMBL" id="KZC06768.1"/>
    </source>
</evidence>
<dbReference type="AlphaFoldDB" id="A0A154P6D8"/>
<feature type="compositionally biased region" description="Low complexity" evidence="1">
    <location>
        <begin position="176"/>
        <end position="195"/>
    </location>
</feature>
<evidence type="ECO:0000313" key="3">
    <source>
        <dbReference type="Proteomes" id="UP000076502"/>
    </source>
</evidence>
<gene>
    <name evidence="2" type="ORF">WN55_07541</name>
</gene>
<dbReference type="Proteomes" id="UP000076502">
    <property type="component" value="Unassembled WGS sequence"/>
</dbReference>
<keyword evidence="3" id="KW-1185">Reference proteome</keyword>
<organism evidence="2 3">
    <name type="scientific">Dufourea novaeangliae</name>
    <name type="common">Sweat bee</name>
    <dbReference type="NCBI Taxonomy" id="178035"/>
    <lineage>
        <taxon>Eukaryota</taxon>
        <taxon>Metazoa</taxon>
        <taxon>Ecdysozoa</taxon>
        <taxon>Arthropoda</taxon>
        <taxon>Hexapoda</taxon>
        <taxon>Insecta</taxon>
        <taxon>Pterygota</taxon>
        <taxon>Neoptera</taxon>
        <taxon>Endopterygota</taxon>
        <taxon>Hymenoptera</taxon>
        <taxon>Apocrita</taxon>
        <taxon>Aculeata</taxon>
        <taxon>Apoidea</taxon>
        <taxon>Anthophila</taxon>
        <taxon>Halictidae</taxon>
        <taxon>Rophitinae</taxon>
        <taxon>Dufourea</taxon>
    </lineage>
</organism>